<sequence>MTGMAGPPTLRFAVEDASAAECAAVPTVRFALRIENAGDAPVQCVALNTQIRIATTRRTYDPETRRRLTEVFGAGEDWTRALGSLLWVRTATQVAAFDHVTVAHLDVACTYDFEVAVAKYFHALRDGEVPLEFQFSGTVFYLDDGDLLRAARIPWDAEATYRMPVRVWHEVMERHFPRAAWLRLDRDVFDLLYAYRVRHTLGTWERTVTALLAAAGEPVREAARRGSGGDGD</sequence>
<evidence type="ECO:0000313" key="2">
    <source>
        <dbReference type="Proteomes" id="UP000319213"/>
    </source>
</evidence>
<keyword evidence="2" id="KW-1185">Reference proteome</keyword>
<reference evidence="1 2" key="1">
    <citation type="submission" date="2019-06" db="EMBL/GenBank/DDBJ databases">
        <title>Sequencing the genomes of 1000 actinobacteria strains.</title>
        <authorList>
            <person name="Klenk H.-P."/>
        </authorList>
    </citation>
    <scope>NUCLEOTIDE SEQUENCE [LARGE SCALE GENOMIC DNA]</scope>
    <source>
        <strain evidence="1 2">DSM 43186</strain>
    </source>
</reference>
<dbReference type="EMBL" id="VFPQ01000001">
    <property type="protein sequence ID" value="TQM74173.1"/>
    <property type="molecule type" value="Genomic_DNA"/>
</dbReference>
<accession>A0A543IUB4</accession>
<dbReference type="Pfam" id="PF19562">
    <property type="entry name" value="DUF6084"/>
    <property type="match status" value="1"/>
</dbReference>
<dbReference type="Proteomes" id="UP000319213">
    <property type="component" value="Unassembled WGS sequence"/>
</dbReference>
<name>A0A543IUB4_9ACTN</name>
<evidence type="ECO:0000313" key="1">
    <source>
        <dbReference type="EMBL" id="TQM74173.1"/>
    </source>
</evidence>
<proteinExistence type="predicted"/>
<protein>
    <submittedName>
        <fullName evidence="1">Uncharacterized protein</fullName>
    </submittedName>
</protein>
<dbReference type="AlphaFoldDB" id="A0A543IUB4"/>
<organism evidence="1 2">
    <name type="scientific">Thermopolyspora flexuosa</name>
    <dbReference type="NCBI Taxonomy" id="103836"/>
    <lineage>
        <taxon>Bacteria</taxon>
        <taxon>Bacillati</taxon>
        <taxon>Actinomycetota</taxon>
        <taxon>Actinomycetes</taxon>
        <taxon>Streptosporangiales</taxon>
        <taxon>Streptosporangiaceae</taxon>
        <taxon>Thermopolyspora</taxon>
    </lineage>
</organism>
<dbReference type="InterPro" id="IPR045730">
    <property type="entry name" value="DUF6084"/>
</dbReference>
<comment type="caution">
    <text evidence="1">The sequence shown here is derived from an EMBL/GenBank/DDBJ whole genome shotgun (WGS) entry which is preliminary data.</text>
</comment>
<gene>
    <name evidence="1" type="ORF">FHX40_0837</name>
</gene>